<keyword evidence="2" id="KW-1185">Reference proteome</keyword>
<gene>
    <name evidence="1" type="ORF">CC86DRAFT_129813</name>
</gene>
<sequence>MPAACMFTHPAVFAHGHMPFSEPLQVVGRHAPAATTAPFSTRQHQVLAASQSSPTAIDFRAASDLGPMFRRAPTGHSHEASRVDPGTPSMPLQCCNLLHTSQQSHSQTRPKATIGRLISPTLHKHTHTDFPNGNAGALQLQQSATGVVHVRAA</sequence>
<dbReference type="AlphaFoldDB" id="A0A6A6ZEF1"/>
<proteinExistence type="predicted"/>
<name>A0A6A6ZEF1_9PLEO</name>
<protein>
    <submittedName>
        <fullName evidence="1">Uncharacterized protein</fullName>
    </submittedName>
</protein>
<evidence type="ECO:0000313" key="2">
    <source>
        <dbReference type="Proteomes" id="UP000799424"/>
    </source>
</evidence>
<reference evidence="1" key="1">
    <citation type="journal article" date="2020" name="Stud. Mycol.">
        <title>101 Dothideomycetes genomes: a test case for predicting lifestyles and emergence of pathogens.</title>
        <authorList>
            <person name="Haridas S."/>
            <person name="Albert R."/>
            <person name="Binder M."/>
            <person name="Bloem J."/>
            <person name="Labutti K."/>
            <person name="Salamov A."/>
            <person name="Andreopoulos B."/>
            <person name="Baker S."/>
            <person name="Barry K."/>
            <person name="Bills G."/>
            <person name="Bluhm B."/>
            <person name="Cannon C."/>
            <person name="Castanera R."/>
            <person name="Culley D."/>
            <person name="Daum C."/>
            <person name="Ezra D."/>
            <person name="Gonzalez J."/>
            <person name="Henrissat B."/>
            <person name="Kuo A."/>
            <person name="Liang C."/>
            <person name="Lipzen A."/>
            <person name="Lutzoni F."/>
            <person name="Magnuson J."/>
            <person name="Mondo S."/>
            <person name="Nolan M."/>
            <person name="Ohm R."/>
            <person name="Pangilinan J."/>
            <person name="Park H.-J."/>
            <person name="Ramirez L."/>
            <person name="Alfaro M."/>
            <person name="Sun H."/>
            <person name="Tritt A."/>
            <person name="Yoshinaga Y."/>
            <person name="Zwiers L.-H."/>
            <person name="Turgeon B."/>
            <person name="Goodwin S."/>
            <person name="Spatafora J."/>
            <person name="Crous P."/>
            <person name="Grigoriev I."/>
        </authorList>
    </citation>
    <scope>NUCLEOTIDE SEQUENCE</scope>
    <source>
        <strain evidence="1">CBS 113818</strain>
    </source>
</reference>
<accession>A0A6A6ZEF1</accession>
<organism evidence="1 2">
    <name type="scientific">Ophiobolus disseminans</name>
    <dbReference type="NCBI Taxonomy" id="1469910"/>
    <lineage>
        <taxon>Eukaryota</taxon>
        <taxon>Fungi</taxon>
        <taxon>Dikarya</taxon>
        <taxon>Ascomycota</taxon>
        <taxon>Pezizomycotina</taxon>
        <taxon>Dothideomycetes</taxon>
        <taxon>Pleosporomycetidae</taxon>
        <taxon>Pleosporales</taxon>
        <taxon>Pleosporineae</taxon>
        <taxon>Phaeosphaeriaceae</taxon>
        <taxon>Ophiobolus</taxon>
    </lineage>
</organism>
<dbReference type="EMBL" id="MU006244">
    <property type="protein sequence ID" value="KAF2819491.1"/>
    <property type="molecule type" value="Genomic_DNA"/>
</dbReference>
<dbReference type="Proteomes" id="UP000799424">
    <property type="component" value="Unassembled WGS sequence"/>
</dbReference>
<evidence type="ECO:0000313" key="1">
    <source>
        <dbReference type="EMBL" id="KAF2819491.1"/>
    </source>
</evidence>